<sequence>MYMSNHPDAFAKYYGKVDTPIVSAELTDISTKTMTILCTLKSGGKQPMTITFAPPLAGYDAVKPRLLEMKAIAQEKLGMIKAPHITSFEWPNQAYPSLLVVSTVAFFYFFPEAKLAQPVLRLVGYESAKRGFQITVFLHVLESLYMLSLCRKHITGFGVGALYVGSTFLCGFPIVMDLRRRVQKARIDSVMKVQ</sequence>
<organism evidence="3 4">
    <name type="scientific">Amanita muscaria (strain Koide BX008)</name>
    <dbReference type="NCBI Taxonomy" id="946122"/>
    <lineage>
        <taxon>Eukaryota</taxon>
        <taxon>Fungi</taxon>
        <taxon>Dikarya</taxon>
        <taxon>Basidiomycota</taxon>
        <taxon>Agaricomycotina</taxon>
        <taxon>Agaricomycetes</taxon>
        <taxon>Agaricomycetidae</taxon>
        <taxon>Agaricales</taxon>
        <taxon>Pluteineae</taxon>
        <taxon>Amanitaceae</taxon>
        <taxon>Amanita</taxon>
    </lineage>
</organism>
<dbReference type="AlphaFoldDB" id="A0A0C2SKK0"/>
<dbReference type="InParanoid" id="A0A0C2SKK0"/>
<evidence type="ECO:0000313" key="4">
    <source>
        <dbReference type="Proteomes" id="UP000054549"/>
    </source>
</evidence>
<dbReference type="InterPro" id="IPR028110">
    <property type="entry name" value="TMEM254"/>
</dbReference>
<reference evidence="3 4" key="1">
    <citation type="submission" date="2014-04" db="EMBL/GenBank/DDBJ databases">
        <title>Evolutionary Origins and Diversification of the Mycorrhizal Mutualists.</title>
        <authorList>
            <consortium name="DOE Joint Genome Institute"/>
            <consortium name="Mycorrhizal Genomics Consortium"/>
            <person name="Kohler A."/>
            <person name="Kuo A."/>
            <person name="Nagy L.G."/>
            <person name="Floudas D."/>
            <person name="Copeland A."/>
            <person name="Barry K.W."/>
            <person name="Cichocki N."/>
            <person name="Veneault-Fourrey C."/>
            <person name="LaButti K."/>
            <person name="Lindquist E.A."/>
            <person name="Lipzen A."/>
            <person name="Lundell T."/>
            <person name="Morin E."/>
            <person name="Murat C."/>
            <person name="Riley R."/>
            <person name="Ohm R."/>
            <person name="Sun H."/>
            <person name="Tunlid A."/>
            <person name="Henrissat B."/>
            <person name="Grigoriev I.V."/>
            <person name="Hibbett D.S."/>
            <person name="Martin F."/>
        </authorList>
    </citation>
    <scope>NUCLEOTIDE SEQUENCE [LARGE SCALE GENOMIC DNA]</scope>
    <source>
        <strain evidence="3 4">Koide BX008</strain>
    </source>
</reference>
<evidence type="ECO:0000259" key="2">
    <source>
        <dbReference type="Pfam" id="PF10615"/>
    </source>
</evidence>
<keyword evidence="1" id="KW-1133">Transmembrane helix</keyword>
<proteinExistence type="predicted"/>
<keyword evidence="1" id="KW-0472">Membrane</keyword>
<dbReference type="Pfam" id="PF10615">
    <property type="entry name" value="DUF2470"/>
    <property type="match status" value="1"/>
</dbReference>
<dbReference type="InterPro" id="IPR019595">
    <property type="entry name" value="DUF2470"/>
</dbReference>
<evidence type="ECO:0000313" key="3">
    <source>
        <dbReference type="EMBL" id="KIL63755.1"/>
    </source>
</evidence>
<dbReference type="Pfam" id="PF14934">
    <property type="entry name" value="TMEM254"/>
    <property type="match status" value="1"/>
</dbReference>
<gene>
    <name evidence="3" type="ORF">M378DRAFT_656988</name>
</gene>
<dbReference type="EMBL" id="KN818256">
    <property type="protein sequence ID" value="KIL63755.1"/>
    <property type="molecule type" value="Genomic_DNA"/>
</dbReference>
<dbReference type="Proteomes" id="UP000054549">
    <property type="component" value="Unassembled WGS sequence"/>
</dbReference>
<dbReference type="InterPro" id="IPR037119">
    <property type="entry name" value="Haem_oxidase_HugZ-like_sf"/>
</dbReference>
<protein>
    <recommendedName>
        <fullName evidence="2">DUF2470 domain-containing protein</fullName>
    </recommendedName>
</protein>
<keyword evidence="4" id="KW-1185">Reference proteome</keyword>
<evidence type="ECO:0000256" key="1">
    <source>
        <dbReference type="SAM" id="Phobius"/>
    </source>
</evidence>
<dbReference type="PANTHER" id="PTHR37783:SF1">
    <property type="entry name" value="MEMBRANE PROTEIN, PUTATIVE (AFU_ORTHOLOGUE AFUA_1G04315)-RELATED"/>
    <property type="match status" value="1"/>
</dbReference>
<dbReference type="OrthoDB" id="5553410at2759"/>
<dbReference type="PANTHER" id="PTHR37783">
    <property type="entry name" value="MEMBRANE PROTEIN, PUTATIVE (AFU_ORTHOLOGUE AFUA_1G04315)-RELATED"/>
    <property type="match status" value="1"/>
</dbReference>
<feature type="transmembrane region" description="Helical" evidence="1">
    <location>
        <begin position="154"/>
        <end position="176"/>
    </location>
</feature>
<keyword evidence="1" id="KW-0812">Transmembrane</keyword>
<dbReference type="HOGENOM" id="CLU_104759_0_0_1"/>
<dbReference type="Gene3D" id="3.20.180.10">
    <property type="entry name" value="PNP-oxidase-like"/>
    <property type="match status" value="1"/>
</dbReference>
<name>A0A0C2SKK0_AMAMK</name>
<accession>A0A0C2SKK0</accession>
<feature type="domain" description="DUF2470" evidence="2">
    <location>
        <begin position="9"/>
        <end position="69"/>
    </location>
</feature>